<reference evidence="2 3" key="1">
    <citation type="submission" date="2019-02" db="EMBL/GenBank/DDBJ databases">
        <title>Genome of a new Bacteroidetes strain.</title>
        <authorList>
            <person name="Pitt A."/>
        </authorList>
    </citation>
    <scope>NUCLEOTIDE SEQUENCE [LARGE SCALE GENOMIC DNA]</scope>
    <source>
        <strain evidence="2 3">103A-SOEBACH</strain>
    </source>
</reference>
<keyword evidence="3" id="KW-1185">Reference proteome</keyword>
<name>A0A4Q9B9Z7_9BACT</name>
<sequence length="71" mass="7782">MDLIVFGQIVREKRNAIGLKQEELSQRSGVAIKTIHSIELGKGNPAIKTILRIFDALSLDLLIVAGKNAKK</sequence>
<comment type="caution">
    <text evidence="2">The sequence shown here is derived from an EMBL/GenBank/DDBJ whole genome shotgun (WGS) entry which is preliminary data.</text>
</comment>
<dbReference type="EMBL" id="SEWY01000004">
    <property type="protein sequence ID" value="TBH72046.1"/>
    <property type="molecule type" value="Genomic_DNA"/>
</dbReference>
<feature type="domain" description="HTH cro/C1-type" evidence="1">
    <location>
        <begin position="10"/>
        <end position="62"/>
    </location>
</feature>
<dbReference type="SMART" id="SM00530">
    <property type="entry name" value="HTH_XRE"/>
    <property type="match status" value="1"/>
</dbReference>
<dbReference type="InterPro" id="IPR010982">
    <property type="entry name" value="Lambda_DNA-bd_dom_sf"/>
</dbReference>
<accession>A0A4Q9B9Z7</accession>
<evidence type="ECO:0000313" key="2">
    <source>
        <dbReference type="EMBL" id="TBH72046.1"/>
    </source>
</evidence>
<dbReference type="Pfam" id="PF01381">
    <property type="entry name" value="HTH_3"/>
    <property type="match status" value="1"/>
</dbReference>
<dbReference type="Gene3D" id="1.10.260.40">
    <property type="entry name" value="lambda repressor-like DNA-binding domains"/>
    <property type="match status" value="1"/>
</dbReference>
<dbReference type="CDD" id="cd00093">
    <property type="entry name" value="HTH_XRE"/>
    <property type="match status" value="1"/>
</dbReference>
<evidence type="ECO:0000313" key="3">
    <source>
        <dbReference type="Proteomes" id="UP000293583"/>
    </source>
</evidence>
<evidence type="ECO:0000259" key="1">
    <source>
        <dbReference type="PROSITE" id="PS50943"/>
    </source>
</evidence>
<gene>
    <name evidence="2" type="ORF">EWU20_09485</name>
</gene>
<dbReference type="GO" id="GO:0003677">
    <property type="term" value="F:DNA binding"/>
    <property type="evidence" value="ECO:0007669"/>
    <property type="project" value="InterPro"/>
</dbReference>
<dbReference type="SUPFAM" id="SSF47413">
    <property type="entry name" value="lambda repressor-like DNA-binding domains"/>
    <property type="match status" value="1"/>
</dbReference>
<dbReference type="RefSeq" id="WP_130896064.1">
    <property type="nucleotide sequence ID" value="NZ_JAANOM010000003.1"/>
</dbReference>
<dbReference type="AlphaFoldDB" id="A0A4Q9B9Z7"/>
<dbReference type="InterPro" id="IPR001387">
    <property type="entry name" value="Cro/C1-type_HTH"/>
</dbReference>
<dbReference type="OrthoDB" id="1357763at2"/>
<organism evidence="2 3">
    <name type="scientific">Aquirufa antheringensis</name>
    <dbReference type="NCBI Taxonomy" id="2516559"/>
    <lineage>
        <taxon>Bacteria</taxon>
        <taxon>Pseudomonadati</taxon>
        <taxon>Bacteroidota</taxon>
        <taxon>Cytophagia</taxon>
        <taxon>Cytophagales</taxon>
        <taxon>Flectobacillaceae</taxon>
        <taxon>Aquirufa</taxon>
    </lineage>
</organism>
<dbReference type="PROSITE" id="PS50943">
    <property type="entry name" value="HTH_CROC1"/>
    <property type="match status" value="1"/>
</dbReference>
<dbReference type="Proteomes" id="UP000293583">
    <property type="component" value="Unassembled WGS sequence"/>
</dbReference>
<protein>
    <submittedName>
        <fullName evidence="2">Helix-turn-helix domain-containing protein</fullName>
    </submittedName>
</protein>
<proteinExistence type="predicted"/>